<feature type="compositionally biased region" description="Polar residues" evidence="1">
    <location>
        <begin position="335"/>
        <end position="346"/>
    </location>
</feature>
<protein>
    <submittedName>
        <fullName evidence="2">Uncharacterized protein</fullName>
    </submittedName>
</protein>
<accession>A0AAE1JAG2</accession>
<feature type="compositionally biased region" description="Polar residues" evidence="1">
    <location>
        <begin position="124"/>
        <end position="134"/>
    </location>
</feature>
<reference evidence="2" key="1">
    <citation type="submission" date="2023-10" db="EMBL/GenBank/DDBJ databases">
        <title>Chromosome-level genome of the transformable northern wattle, Acacia crassicarpa.</title>
        <authorList>
            <person name="Massaro I."/>
            <person name="Sinha N.R."/>
            <person name="Poethig S."/>
            <person name="Leichty A.R."/>
        </authorList>
    </citation>
    <scope>NUCLEOTIDE SEQUENCE</scope>
    <source>
        <strain evidence="2">Acra3RX</strain>
        <tissue evidence="2">Leaf</tissue>
    </source>
</reference>
<feature type="compositionally biased region" description="Basic and acidic residues" evidence="1">
    <location>
        <begin position="347"/>
        <end position="362"/>
    </location>
</feature>
<feature type="region of interest" description="Disordered" evidence="1">
    <location>
        <begin position="315"/>
        <end position="379"/>
    </location>
</feature>
<feature type="compositionally biased region" description="Basic and acidic residues" evidence="1">
    <location>
        <begin position="99"/>
        <end position="114"/>
    </location>
</feature>
<dbReference type="PANTHER" id="PTHR34802:SF1">
    <property type="entry name" value="CHORISMATE SYNTHASE"/>
    <property type="match status" value="1"/>
</dbReference>
<dbReference type="EMBL" id="JAWXYG010000007">
    <property type="protein sequence ID" value="KAK4266892.1"/>
    <property type="molecule type" value="Genomic_DNA"/>
</dbReference>
<dbReference type="PANTHER" id="PTHR34802">
    <property type="entry name" value="CHORISMATE SYNTHASE"/>
    <property type="match status" value="1"/>
</dbReference>
<proteinExistence type="predicted"/>
<dbReference type="AlphaFoldDB" id="A0AAE1JAG2"/>
<organism evidence="2 3">
    <name type="scientific">Acacia crassicarpa</name>
    <name type="common">northern wattle</name>
    <dbReference type="NCBI Taxonomy" id="499986"/>
    <lineage>
        <taxon>Eukaryota</taxon>
        <taxon>Viridiplantae</taxon>
        <taxon>Streptophyta</taxon>
        <taxon>Embryophyta</taxon>
        <taxon>Tracheophyta</taxon>
        <taxon>Spermatophyta</taxon>
        <taxon>Magnoliopsida</taxon>
        <taxon>eudicotyledons</taxon>
        <taxon>Gunneridae</taxon>
        <taxon>Pentapetalae</taxon>
        <taxon>rosids</taxon>
        <taxon>fabids</taxon>
        <taxon>Fabales</taxon>
        <taxon>Fabaceae</taxon>
        <taxon>Caesalpinioideae</taxon>
        <taxon>mimosoid clade</taxon>
        <taxon>Acacieae</taxon>
        <taxon>Acacia</taxon>
    </lineage>
</organism>
<comment type="caution">
    <text evidence="2">The sequence shown here is derived from an EMBL/GenBank/DDBJ whole genome shotgun (WGS) entry which is preliminary data.</text>
</comment>
<evidence type="ECO:0000313" key="2">
    <source>
        <dbReference type="EMBL" id="KAK4266892.1"/>
    </source>
</evidence>
<keyword evidence="3" id="KW-1185">Reference proteome</keyword>
<gene>
    <name evidence="2" type="ORF">QN277_023753</name>
</gene>
<feature type="region of interest" description="Disordered" evidence="1">
    <location>
        <begin position="55"/>
        <end position="239"/>
    </location>
</feature>
<sequence length="1048" mass="115329">MSLENEEKSFGDQSTHHELHKKLKISYTREFLLSISKLDICKELPSGFDPSILSEFEDASQERQRETGGLSNNNFRRHEYGSPPPARGDMNSYSRGVHGRWESRSSGRNDRDSDSQSEWDSDSGRSFGNQSRRSWQGPEHDGLLGSGTFSRPPGYAPGLSGSKFRANDHHQLNRSNEPYHPPRPYKAPHSRRDSDSLNDETFGSSENTSEDRVEEERKRRASFELMRKEQHKAFQEKQKLNVDKNKDEFDITSLLDDKEKRLASRSNESVEPPMSLSASSNDFEKSSFLVHTPSATRPLVPPGFKSTVLEKNLASKTSANTHTTEVGQPEVGDSPGNQVFIVNSDNAWDKSSAKQLDMDPQHRGSASLNVSLNNEKEKSLNSSSAVDGLDIKIGIGYQVKKSSVLSEALEASDDREVIQLDTEVRGTEPMRTLNQDDSNSVLDKLFGNVLTLNGTNSTNTKQADRQVDETWSAHASQSSKFAHWFMEEEKKPVEDSTHRPNDLLSLIVGGEKGASQVSFTNALQQLAPDFPFPPNAETASGSIAYTTAIGLVEQPYTIAKPEVVPAVLTCEDLENSILSQVNESGSSLKQSMQEKDFDAKIEHSNSNIDDHASQQILSLLQKGICREETEPKFPPDMDSADKAHNIEGATMSNVPINLGEANADASNSSKSLTLETLFGTDFMKELQSVGAPLSIQSALVGSSGSDFSEPLQFPFPVSDNGLPPYKGEVALNRQGSGVLPSEKFHQLTPNRFDEQLSGFFDFQGDSISSQLQTELPNSGGFNGPTDIGLREEDNLLPVGDPLQKLISSGNSAKNELSQDIPVDIAGKLAALGSAFRDQHPVVGSQGLAYPHSPYDTREPGIPYQNLNVHRSPQLHPSQLNQMGPMFNHLDSQHMKMMTPERIVHHDAPPNHQVPRNMLRPPFHQPGSGLTGFNPAAHHSMLQQMHMSGNLPPPNLLRGSPLGVSPPAHPGNPLPGFMQEQHPMQGFPFNGQQQHFGGPGVPMAAPDGGGRNHPEALERLFEMEMRKNSKARQSQGMYGQELDMGFGYR</sequence>
<feature type="compositionally biased region" description="Basic and acidic residues" evidence="1">
    <location>
        <begin position="209"/>
        <end position="239"/>
    </location>
</feature>
<evidence type="ECO:0000256" key="1">
    <source>
        <dbReference type="SAM" id="MobiDB-lite"/>
    </source>
</evidence>
<evidence type="ECO:0000313" key="3">
    <source>
        <dbReference type="Proteomes" id="UP001293593"/>
    </source>
</evidence>
<dbReference type="Proteomes" id="UP001293593">
    <property type="component" value="Unassembled WGS sequence"/>
</dbReference>
<name>A0AAE1JAG2_9FABA</name>
<feature type="compositionally biased region" description="Polar residues" evidence="1">
    <location>
        <begin position="315"/>
        <end position="326"/>
    </location>
</feature>